<dbReference type="Pfam" id="PF13639">
    <property type="entry name" value="zf-RING_2"/>
    <property type="match status" value="1"/>
</dbReference>
<reference evidence="11 12" key="1">
    <citation type="submission" date="2024-08" db="EMBL/GenBank/DDBJ databases">
        <title>Insights into the chromosomal genome structure of Flemingia macrophylla.</title>
        <authorList>
            <person name="Ding Y."/>
            <person name="Zhao Y."/>
            <person name="Bi W."/>
            <person name="Wu M."/>
            <person name="Zhao G."/>
            <person name="Gong Y."/>
            <person name="Li W."/>
            <person name="Zhang P."/>
        </authorList>
    </citation>
    <scope>NUCLEOTIDE SEQUENCE [LARGE SCALE GENOMIC DNA]</scope>
    <source>
        <strain evidence="11">DYQJB</strain>
        <tissue evidence="11">Leaf</tissue>
    </source>
</reference>
<feature type="compositionally biased region" description="Basic residues" evidence="9">
    <location>
        <begin position="164"/>
        <end position="173"/>
    </location>
</feature>
<feature type="compositionally biased region" description="Polar residues" evidence="9">
    <location>
        <begin position="122"/>
        <end position="134"/>
    </location>
</feature>
<keyword evidence="6" id="KW-0833">Ubl conjugation pathway</keyword>
<comment type="catalytic activity">
    <reaction evidence="1">
        <text>S-ubiquitinyl-[E2 ubiquitin-conjugating enzyme]-L-cysteine + [acceptor protein]-L-lysine = [E2 ubiquitin-conjugating enzyme]-L-cysteine + N(6)-ubiquitinyl-[acceptor protein]-L-lysine.</text>
        <dbReference type="EC" id="2.3.2.27"/>
    </reaction>
</comment>
<dbReference type="Proteomes" id="UP001603857">
    <property type="component" value="Unassembled WGS sequence"/>
</dbReference>
<evidence type="ECO:0000259" key="10">
    <source>
        <dbReference type="PROSITE" id="PS50089"/>
    </source>
</evidence>
<evidence type="ECO:0000256" key="4">
    <source>
        <dbReference type="ARBA" id="ARBA00022723"/>
    </source>
</evidence>
<dbReference type="InterPro" id="IPR013083">
    <property type="entry name" value="Znf_RING/FYVE/PHD"/>
</dbReference>
<name>A0ABD1LTN7_9FABA</name>
<dbReference type="EMBL" id="JBGMDY010000007">
    <property type="protein sequence ID" value="KAL2326889.1"/>
    <property type="molecule type" value="Genomic_DNA"/>
</dbReference>
<feature type="compositionally biased region" description="Basic residues" evidence="9">
    <location>
        <begin position="75"/>
        <end position="90"/>
    </location>
</feature>
<evidence type="ECO:0000256" key="5">
    <source>
        <dbReference type="ARBA" id="ARBA00022771"/>
    </source>
</evidence>
<comment type="caution">
    <text evidence="11">The sequence shown here is derived from an EMBL/GenBank/DDBJ whole genome shotgun (WGS) entry which is preliminary data.</text>
</comment>
<dbReference type="GO" id="GO:0008270">
    <property type="term" value="F:zinc ion binding"/>
    <property type="evidence" value="ECO:0007669"/>
    <property type="project" value="UniProtKB-KW"/>
</dbReference>
<dbReference type="PANTHER" id="PTHR15710">
    <property type="entry name" value="E3 UBIQUITIN-PROTEIN LIGASE PRAJA"/>
    <property type="match status" value="1"/>
</dbReference>
<keyword evidence="5 8" id="KW-0863">Zinc-finger</keyword>
<dbReference type="PROSITE" id="PS50089">
    <property type="entry name" value="ZF_RING_2"/>
    <property type="match status" value="1"/>
</dbReference>
<sequence length="296" mass="33187">MAFSSIIYGEMRRKPRWLLQKDIVTLTSPRATFAFCFFCMHAEIRLPAPNGNTPNPHVRHKPAPRRPRPLQVPRLPHRRRPTVPRLRRVRQVQLHQPPHPAPTLKSPLPVNLRDGDGFGRRNVTSYAPATTSGAPSPRAGTATDPPYSRSASKDHLGQPLHSGHGGHRRRFHPRASAPGARRRKGERPPASRESIEALPSVEVEEGCGDLECVVCLEEFGVGGVAKKMPCKHKFHSGCIEKWLGIHGSCPVCRYEMPVPSSFCVSWWRFSFFIVDFDLLRFGIGSSLCYHPTHTNT</sequence>
<feature type="compositionally biased region" description="Basic and acidic residues" evidence="9">
    <location>
        <begin position="186"/>
        <end position="195"/>
    </location>
</feature>
<keyword evidence="7" id="KW-0862">Zinc</keyword>
<evidence type="ECO:0000256" key="1">
    <source>
        <dbReference type="ARBA" id="ARBA00000900"/>
    </source>
</evidence>
<proteinExistence type="predicted"/>
<dbReference type="SMART" id="SM00184">
    <property type="entry name" value="RING"/>
    <property type="match status" value="1"/>
</dbReference>
<protein>
    <recommendedName>
        <fullName evidence="2">RING-type E3 ubiquitin transferase</fullName>
        <ecNumber evidence="2">2.3.2.27</ecNumber>
    </recommendedName>
</protein>
<keyword evidence="4" id="KW-0479">Metal-binding</keyword>
<evidence type="ECO:0000256" key="9">
    <source>
        <dbReference type="SAM" id="MobiDB-lite"/>
    </source>
</evidence>
<evidence type="ECO:0000256" key="8">
    <source>
        <dbReference type="PROSITE-ProRule" id="PRU00175"/>
    </source>
</evidence>
<keyword evidence="12" id="KW-1185">Reference proteome</keyword>
<evidence type="ECO:0000256" key="2">
    <source>
        <dbReference type="ARBA" id="ARBA00012483"/>
    </source>
</evidence>
<feature type="region of interest" description="Disordered" evidence="9">
    <location>
        <begin position="49"/>
        <end position="197"/>
    </location>
</feature>
<feature type="domain" description="RING-type" evidence="10">
    <location>
        <begin position="212"/>
        <end position="253"/>
    </location>
</feature>
<dbReference type="GO" id="GO:0061630">
    <property type="term" value="F:ubiquitin protein ligase activity"/>
    <property type="evidence" value="ECO:0007669"/>
    <property type="project" value="UniProtKB-EC"/>
</dbReference>
<dbReference type="FunFam" id="3.30.40.10:FF:000127">
    <property type="entry name" value="E3 ubiquitin-protein ligase RNF181"/>
    <property type="match status" value="1"/>
</dbReference>
<evidence type="ECO:0000256" key="7">
    <source>
        <dbReference type="ARBA" id="ARBA00022833"/>
    </source>
</evidence>
<dbReference type="AlphaFoldDB" id="A0ABD1LTN7"/>
<evidence type="ECO:0000256" key="6">
    <source>
        <dbReference type="ARBA" id="ARBA00022786"/>
    </source>
</evidence>
<dbReference type="PANTHER" id="PTHR15710:SF132">
    <property type="entry name" value="E3 UBIQUITIN-PROTEIN LIGASE MPSR1"/>
    <property type="match status" value="1"/>
</dbReference>
<accession>A0ABD1LTN7</accession>
<gene>
    <name evidence="11" type="ORF">Fmac_020316</name>
</gene>
<feature type="compositionally biased region" description="Basic residues" evidence="9">
    <location>
        <begin position="57"/>
        <end position="68"/>
    </location>
</feature>
<dbReference type="SUPFAM" id="SSF57850">
    <property type="entry name" value="RING/U-box"/>
    <property type="match status" value="1"/>
</dbReference>
<keyword evidence="3" id="KW-0808">Transferase</keyword>
<dbReference type="Gene3D" id="3.30.40.10">
    <property type="entry name" value="Zinc/RING finger domain, C3HC4 (zinc finger)"/>
    <property type="match status" value="1"/>
</dbReference>
<organism evidence="11 12">
    <name type="scientific">Flemingia macrophylla</name>
    <dbReference type="NCBI Taxonomy" id="520843"/>
    <lineage>
        <taxon>Eukaryota</taxon>
        <taxon>Viridiplantae</taxon>
        <taxon>Streptophyta</taxon>
        <taxon>Embryophyta</taxon>
        <taxon>Tracheophyta</taxon>
        <taxon>Spermatophyta</taxon>
        <taxon>Magnoliopsida</taxon>
        <taxon>eudicotyledons</taxon>
        <taxon>Gunneridae</taxon>
        <taxon>Pentapetalae</taxon>
        <taxon>rosids</taxon>
        <taxon>fabids</taxon>
        <taxon>Fabales</taxon>
        <taxon>Fabaceae</taxon>
        <taxon>Papilionoideae</taxon>
        <taxon>50 kb inversion clade</taxon>
        <taxon>NPAAA clade</taxon>
        <taxon>indigoferoid/millettioid clade</taxon>
        <taxon>Phaseoleae</taxon>
        <taxon>Flemingia</taxon>
    </lineage>
</organism>
<evidence type="ECO:0000313" key="12">
    <source>
        <dbReference type="Proteomes" id="UP001603857"/>
    </source>
</evidence>
<evidence type="ECO:0000256" key="3">
    <source>
        <dbReference type="ARBA" id="ARBA00022679"/>
    </source>
</evidence>
<dbReference type="InterPro" id="IPR001841">
    <property type="entry name" value="Znf_RING"/>
</dbReference>
<dbReference type="EC" id="2.3.2.27" evidence="2"/>
<evidence type="ECO:0000313" key="11">
    <source>
        <dbReference type="EMBL" id="KAL2326889.1"/>
    </source>
</evidence>
<dbReference type="GO" id="GO:0016567">
    <property type="term" value="P:protein ubiquitination"/>
    <property type="evidence" value="ECO:0007669"/>
    <property type="project" value="UniProtKB-ARBA"/>
</dbReference>